<dbReference type="Gene3D" id="3.40.50.1820">
    <property type="entry name" value="alpha/beta hydrolase"/>
    <property type="match status" value="1"/>
</dbReference>
<dbReference type="Proteomes" id="UP000016033">
    <property type="component" value="Unassembled WGS sequence"/>
</dbReference>
<dbReference type="Pfam" id="PF05448">
    <property type="entry name" value="AXE1"/>
    <property type="match status" value="1"/>
</dbReference>
<evidence type="ECO:0000313" key="4">
    <source>
        <dbReference type="Proteomes" id="UP000016033"/>
    </source>
</evidence>
<comment type="caution">
    <text evidence="3">The sequence shown here is derived from an EMBL/GenBank/DDBJ whole genome shotgun (WGS) entry which is preliminary data.</text>
</comment>
<dbReference type="RefSeq" id="WP_021198766.1">
    <property type="nucleotide sequence ID" value="NZ_ATAO01000101.1"/>
</dbReference>
<evidence type="ECO:0000256" key="1">
    <source>
        <dbReference type="PIRSR" id="PIRSR639069-2"/>
    </source>
</evidence>
<dbReference type="SUPFAM" id="SSF53474">
    <property type="entry name" value="alpha/beta-Hydrolases"/>
    <property type="match status" value="1"/>
</dbReference>
<feature type="binding site" evidence="1">
    <location>
        <position position="98"/>
    </location>
    <ligand>
        <name>substrate</name>
    </ligand>
</feature>
<dbReference type="PATRIC" id="fig|1333857.3.peg.785"/>
<dbReference type="GO" id="GO:0005976">
    <property type="term" value="P:polysaccharide metabolic process"/>
    <property type="evidence" value="ECO:0007669"/>
    <property type="project" value="TreeGrafter"/>
</dbReference>
<sequence length="321" mass="34215">MTHNPPEEMTEYSLGALLTPLASPDEPDDFDDFWQATFQEFGVGPVAWEVALEHPATATHGVTEIRFRSSAGEDATAFVMLPHATTDVHSSLVVGHGYGGRTGPDIERVPAGTAAIFPVAPGTHVGTASRFPASPDEHVLAGIAHRDTYSHRFSAADIWRAATVLLEMAPSAATALDFSGGSFGGGIGALALPWDTRFRRAALDVPSFGNHDVRLSRHCTGSGEAVRQHLRHHPEVRPVLDYFDAATAARRLRIPVHVSAAVLDPAVDPRGQFAVYHALSGPKRLGVRAGGHLDGPVGVLSDRLALQDGMDFLALPDERIA</sequence>
<name>T5KV89_MICMQ</name>
<dbReference type="EMBL" id="ATAO01000101">
    <property type="protein sequence ID" value="EQM82255.1"/>
    <property type="molecule type" value="Genomic_DNA"/>
</dbReference>
<dbReference type="PANTHER" id="PTHR40111:SF1">
    <property type="entry name" value="CEPHALOSPORIN-C DEACETYLASE"/>
    <property type="match status" value="1"/>
</dbReference>
<protein>
    <recommendedName>
        <fullName evidence="2">Acetyl xylan esterase domain-containing protein</fullName>
    </recommendedName>
</protein>
<accession>T5KV89</accession>
<feature type="domain" description="Acetyl xylan esterase" evidence="2">
    <location>
        <begin position="19"/>
        <end position="287"/>
    </location>
</feature>
<dbReference type="InterPro" id="IPR039069">
    <property type="entry name" value="CE7"/>
</dbReference>
<dbReference type="GO" id="GO:0052689">
    <property type="term" value="F:carboxylic ester hydrolase activity"/>
    <property type="evidence" value="ECO:0007669"/>
    <property type="project" value="TreeGrafter"/>
</dbReference>
<evidence type="ECO:0000313" key="3">
    <source>
        <dbReference type="EMBL" id="EQM82255.1"/>
    </source>
</evidence>
<proteinExistence type="predicted"/>
<dbReference type="PANTHER" id="PTHR40111">
    <property type="entry name" value="CEPHALOSPORIN-C DEACETYLASE"/>
    <property type="match status" value="1"/>
</dbReference>
<evidence type="ECO:0000259" key="2">
    <source>
        <dbReference type="Pfam" id="PF05448"/>
    </source>
</evidence>
<gene>
    <name evidence="3" type="ORF">L687_12760</name>
</gene>
<dbReference type="InterPro" id="IPR029058">
    <property type="entry name" value="AB_hydrolase_fold"/>
</dbReference>
<reference evidence="3 4" key="1">
    <citation type="journal article" date="2013" name="Genome Announc.">
        <title>Whole-genome sequences of five oyster-associated bacteria show potential for crude oil hydrocarbon degradation.</title>
        <authorList>
            <person name="Chauhan A."/>
            <person name="Green S."/>
            <person name="Pathak A."/>
            <person name="Thomas J."/>
            <person name="Venkatramanan R."/>
        </authorList>
    </citation>
    <scope>NUCLEOTIDE SEQUENCE [LARGE SCALE GENOMIC DNA]</scope>
    <source>
        <strain evidence="3 4">MF109</strain>
    </source>
</reference>
<organism evidence="3 4">
    <name type="scientific">Microbacterium maritypicum MF109</name>
    <dbReference type="NCBI Taxonomy" id="1333857"/>
    <lineage>
        <taxon>Bacteria</taxon>
        <taxon>Bacillati</taxon>
        <taxon>Actinomycetota</taxon>
        <taxon>Actinomycetes</taxon>
        <taxon>Micrococcales</taxon>
        <taxon>Microbacteriaceae</taxon>
        <taxon>Microbacterium</taxon>
    </lineage>
</organism>
<dbReference type="InterPro" id="IPR008391">
    <property type="entry name" value="AXE1_dom"/>
</dbReference>
<dbReference type="AlphaFoldDB" id="T5KV89"/>